<keyword evidence="6 9" id="KW-1133">Transmembrane helix</keyword>
<dbReference type="PANTHER" id="PTHR30413:SF10">
    <property type="entry name" value="CAPSULE POLYSACCHARIDE EXPORT INNER-MEMBRANE PROTEIN CTRC"/>
    <property type="match status" value="1"/>
</dbReference>
<accession>A0ABY8NEE5</accession>
<gene>
    <name evidence="11" type="ORF">PVT68_03050</name>
</gene>
<dbReference type="EMBL" id="CP118605">
    <property type="protein sequence ID" value="WGL17286.1"/>
    <property type="molecule type" value="Genomic_DNA"/>
</dbReference>
<dbReference type="Proteomes" id="UP001236500">
    <property type="component" value="Chromosome"/>
</dbReference>
<evidence type="ECO:0000256" key="5">
    <source>
        <dbReference type="ARBA" id="ARBA00022692"/>
    </source>
</evidence>
<evidence type="ECO:0000256" key="3">
    <source>
        <dbReference type="ARBA" id="ARBA00022448"/>
    </source>
</evidence>
<evidence type="ECO:0000256" key="1">
    <source>
        <dbReference type="ARBA" id="ARBA00004651"/>
    </source>
</evidence>
<evidence type="ECO:0000256" key="6">
    <source>
        <dbReference type="ARBA" id="ARBA00022989"/>
    </source>
</evidence>
<comment type="subcellular location">
    <subcellularLocation>
        <location evidence="1">Cell membrane</location>
        <topology evidence="1">Multi-pass membrane protein</topology>
    </subcellularLocation>
</comment>
<keyword evidence="4" id="KW-1003">Cell membrane</keyword>
<reference evidence="11 12" key="1">
    <citation type="submission" date="2023-02" db="EMBL/GenBank/DDBJ databases">
        <title>Description and genomic characterization of Microbulbifer bruguierae sp. nov., isolated from the sediment of mangrove plant Bruguiera sexangula.</title>
        <authorList>
            <person name="Long M."/>
        </authorList>
    </citation>
    <scope>NUCLEOTIDE SEQUENCE [LARGE SCALE GENOMIC DNA]</scope>
    <source>
        <strain evidence="11 12">H12</strain>
    </source>
</reference>
<comment type="similarity">
    <text evidence="2">Belongs to the ABC-2 integral membrane protein family.</text>
</comment>
<keyword evidence="7" id="KW-0762">Sugar transport</keyword>
<evidence type="ECO:0000313" key="12">
    <source>
        <dbReference type="Proteomes" id="UP001236500"/>
    </source>
</evidence>
<protein>
    <submittedName>
        <fullName evidence="11">ABC transporter permease</fullName>
    </submittedName>
</protein>
<evidence type="ECO:0000256" key="7">
    <source>
        <dbReference type="ARBA" id="ARBA00023047"/>
    </source>
</evidence>
<dbReference type="Pfam" id="PF01061">
    <property type="entry name" value="ABC2_membrane"/>
    <property type="match status" value="1"/>
</dbReference>
<dbReference type="PANTHER" id="PTHR30413">
    <property type="entry name" value="INNER MEMBRANE TRANSPORT PERMEASE"/>
    <property type="match status" value="1"/>
</dbReference>
<feature type="transmembrane region" description="Helical" evidence="9">
    <location>
        <begin position="145"/>
        <end position="172"/>
    </location>
</feature>
<keyword evidence="3" id="KW-0813">Transport</keyword>
<evidence type="ECO:0000256" key="2">
    <source>
        <dbReference type="ARBA" id="ARBA00007783"/>
    </source>
</evidence>
<keyword evidence="12" id="KW-1185">Reference proteome</keyword>
<feature type="transmembrane region" description="Helical" evidence="9">
    <location>
        <begin position="114"/>
        <end position="133"/>
    </location>
</feature>
<evidence type="ECO:0000256" key="8">
    <source>
        <dbReference type="ARBA" id="ARBA00023136"/>
    </source>
</evidence>
<keyword evidence="7" id="KW-0625">Polysaccharide transport</keyword>
<evidence type="ECO:0000256" key="9">
    <source>
        <dbReference type="SAM" id="Phobius"/>
    </source>
</evidence>
<evidence type="ECO:0000313" key="11">
    <source>
        <dbReference type="EMBL" id="WGL17286.1"/>
    </source>
</evidence>
<sequence>MIKTFSTAWADMRSALKLKNVWIALASEDISDQHKRTSLGPLWLLINYLAFTFTFVVIFQRGQGIENFPAYVSLGLLAWFFINEIISLSVTLFAREEGFLKGTVLPISTYVLRLLMQSIIRMGFTIIGCVAILSLNHTPLSLGWIYSLSGLALLILIAPAAIINLAFIGAFFPDSKFIISNIMRVGMFATPIFWHPANSGGLRQKIYELNPFTYMLEIVRQPILTDQFQTYAFLLCASIGLVLWIIAFIVLGSLRKKVIFVL</sequence>
<dbReference type="InterPro" id="IPR013525">
    <property type="entry name" value="ABC2_TM"/>
</dbReference>
<proteinExistence type="inferred from homology"/>
<evidence type="ECO:0000256" key="4">
    <source>
        <dbReference type="ARBA" id="ARBA00022475"/>
    </source>
</evidence>
<feature type="domain" description="ABC-2 type transporter transmembrane" evidence="10">
    <location>
        <begin position="25"/>
        <end position="221"/>
    </location>
</feature>
<keyword evidence="5 9" id="KW-0812">Transmembrane</keyword>
<dbReference type="RefSeq" id="WP_280321131.1">
    <property type="nucleotide sequence ID" value="NZ_CP118605.1"/>
</dbReference>
<feature type="transmembrane region" description="Helical" evidence="9">
    <location>
        <begin position="71"/>
        <end position="94"/>
    </location>
</feature>
<feature type="transmembrane region" description="Helical" evidence="9">
    <location>
        <begin position="42"/>
        <end position="59"/>
    </location>
</feature>
<organism evidence="11 12">
    <name type="scientific">Microbulbifer bruguierae</name>
    <dbReference type="NCBI Taxonomy" id="3029061"/>
    <lineage>
        <taxon>Bacteria</taxon>
        <taxon>Pseudomonadati</taxon>
        <taxon>Pseudomonadota</taxon>
        <taxon>Gammaproteobacteria</taxon>
        <taxon>Cellvibrionales</taxon>
        <taxon>Microbulbiferaceae</taxon>
        <taxon>Microbulbifer</taxon>
    </lineage>
</organism>
<keyword evidence="8 9" id="KW-0472">Membrane</keyword>
<evidence type="ECO:0000259" key="10">
    <source>
        <dbReference type="Pfam" id="PF01061"/>
    </source>
</evidence>
<feature type="transmembrane region" description="Helical" evidence="9">
    <location>
        <begin position="231"/>
        <end position="254"/>
    </location>
</feature>
<name>A0ABY8NEE5_9GAMM</name>